<evidence type="ECO:0000313" key="20">
    <source>
        <dbReference type="Proteomes" id="UP000472273"/>
    </source>
</evidence>
<dbReference type="Pfam" id="PF08544">
    <property type="entry name" value="GHMP_kinases_C"/>
    <property type="match status" value="1"/>
</dbReference>
<dbReference type="Gene3D" id="3.30.70.890">
    <property type="entry name" value="GHMP kinase, C-terminal domain"/>
    <property type="match status" value="1"/>
</dbReference>
<dbReference type="PANTHER" id="PTHR43290:SF2">
    <property type="entry name" value="MEVALONATE KINASE"/>
    <property type="match status" value="1"/>
</dbReference>
<comment type="pathway">
    <text evidence="17">Isoprenoid biosynthesis; isopentenyl diphosphate biosynthesis via mevalonate pathway; isopentenyl diphosphate from (R)-mevalonate: step 1/3.</text>
</comment>
<dbReference type="GO" id="GO:0005524">
    <property type="term" value="F:ATP binding"/>
    <property type="evidence" value="ECO:0007669"/>
    <property type="project" value="UniProtKB-KW"/>
</dbReference>
<dbReference type="InterPro" id="IPR020568">
    <property type="entry name" value="Ribosomal_Su5_D2-typ_SF"/>
</dbReference>
<keyword evidence="9" id="KW-0418">Kinase</keyword>
<proteinExistence type="inferred from homology"/>
<accession>A0A670ZYJ3</accession>
<dbReference type="InterPro" id="IPR036554">
    <property type="entry name" value="GHMP_kinase_C_sf"/>
</dbReference>
<evidence type="ECO:0000256" key="7">
    <source>
        <dbReference type="ARBA" id="ARBA00022723"/>
    </source>
</evidence>
<dbReference type="PANTHER" id="PTHR43290">
    <property type="entry name" value="MEVALONATE KINASE"/>
    <property type="match status" value="1"/>
</dbReference>
<reference evidence="19" key="1">
    <citation type="submission" date="2025-08" db="UniProtKB">
        <authorList>
            <consortium name="Ensembl"/>
        </authorList>
    </citation>
    <scope>IDENTIFICATION</scope>
</reference>
<feature type="domain" description="GHMP kinase C-terminal" evidence="18">
    <location>
        <begin position="230"/>
        <end position="288"/>
    </location>
</feature>
<dbReference type="InterPro" id="IPR006205">
    <property type="entry name" value="Mev_gal_kin"/>
</dbReference>
<evidence type="ECO:0000256" key="15">
    <source>
        <dbReference type="ARBA" id="ARBA00023166"/>
    </source>
</evidence>
<name>A0A670ZYJ3_PSETE</name>
<keyword evidence="13" id="KW-0756">Sterol biosynthesis</keyword>
<evidence type="ECO:0000256" key="2">
    <source>
        <dbReference type="ARBA" id="ARBA00006495"/>
    </source>
</evidence>
<comment type="subcellular location">
    <subcellularLocation>
        <location evidence="1">Cytoplasm</location>
    </subcellularLocation>
</comment>
<keyword evidence="16" id="KW-0753">Steroid metabolism</keyword>
<keyword evidence="11" id="KW-0460">Magnesium</keyword>
<dbReference type="GO" id="GO:0004496">
    <property type="term" value="F:mevalonate kinase activity"/>
    <property type="evidence" value="ECO:0007669"/>
    <property type="project" value="UniProtKB-EC"/>
</dbReference>
<keyword evidence="12" id="KW-0752">Steroid biosynthesis</keyword>
<dbReference type="SUPFAM" id="SSF54211">
    <property type="entry name" value="Ribosomal protein S5 domain 2-like"/>
    <property type="match status" value="1"/>
</dbReference>
<evidence type="ECO:0000256" key="10">
    <source>
        <dbReference type="ARBA" id="ARBA00022840"/>
    </source>
</evidence>
<evidence type="ECO:0000256" key="8">
    <source>
        <dbReference type="ARBA" id="ARBA00022741"/>
    </source>
</evidence>
<keyword evidence="5" id="KW-0444">Lipid biosynthesis</keyword>
<evidence type="ECO:0000256" key="5">
    <source>
        <dbReference type="ARBA" id="ARBA00022516"/>
    </source>
</evidence>
<keyword evidence="20" id="KW-1185">Reference proteome</keyword>
<evidence type="ECO:0000256" key="6">
    <source>
        <dbReference type="ARBA" id="ARBA00022679"/>
    </source>
</evidence>
<dbReference type="AlphaFoldDB" id="A0A670ZYJ3"/>
<evidence type="ECO:0000256" key="14">
    <source>
        <dbReference type="ARBA" id="ARBA00023098"/>
    </source>
</evidence>
<dbReference type="EC" id="2.7.1.36" evidence="3"/>
<evidence type="ECO:0000256" key="4">
    <source>
        <dbReference type="ARBA" id="ARBA00022490"/>
    </source>
</evidence>
<dbReference type="InterPro" id="IPR014721">
    <property type="entry name" value="Ribsml_uS5_D2-typ_fold_subgr"/>
</dbReference>
<keyword evidence="4" id="KW-0963">Cytoplasm</keyword>
<evidence type="ECO:0000259" key="18">
    <source>
        <dbReference type="Pfam" id="PF08544"/>
    </source>
</evidence>
<dbReference type="UniPathway" id="UPA00057">
    <property type="reaction ID" value="UER00098"/>
</dbReference>
<evidence type="ECO:0000256" key="17">
    <source>
        <dbReference type="ARBA" id="ARBA00029438"/>
    </source>
</evidence>
<dbReference type="SUPFAM" id="SSF55060">
    <property type="entry name" value="GHMP Kinase, C-terminal domain"/>
    <property type="match status" value="1"/>
</dbReference>
<dbReference type="Ensembl" id="ENSPTXT00000028621.1">
    <property type="protein sequence ID" value="ENSPTXP00000027773.1"/>
    <property type="gene ID" value="ENSPTXG00000019114.1"/>
</dbReference>
<gene>
    <name evidence="19" type="primary">MVK</name>
</gene>
<evidence type="ECO:0000256" key="9">
    <source>
        <dbReference type="ARBA" id="ARBA00022777"/>
    </source>
</evidence>
<dbReference type="GO" id="GO:0005829">
    <property type="term" value="C:cytosol"/>
    <property type="evidence" value="ECO:0007669"/>
    <property type="project" value="TreeGrafter"/>
</dbReference>
<dbReference type="PRINTS" id="PR00959">
    <property type="entry name" value="MEVGALKINASE"/>
</dbReference>
<dbReference type="GO" id="GO:0046872">
    <property type="term" value="F:metal ion binding"/>
    <property type="evidence" value="ECO:0007669"/>
    <property type="project" value="UniProtKB-KW"/>
</dbReference>
<evidence type="ECO:0000256" key="12">
    <source>
        <dbReference type="ARBA" id="ARBA00022955"/>
    </source>
</evidence>
<dbReference type="GO" id="GO:0006695">
    <property type="term" value="P:cholesterol biosynthetic process"/>
    <property type="evidence" value="ECO:0007669"/>
    <property type="project" value="TreeGrafter"/>
</dbReference>
<dbReference type="Proteomes" id="UP000472273">
    <property type="component" value="Unplaced"/>
</dbReference>
<dbReference type="GeneTree" id="ENSGT00950000183187"/>
<evidence type="ECO:0000313" key="19">
    <source>
        <dbReference type="Ensembl" id="ENSPTXP00000027773.1"/>
    </source>
</evidence>
<keyword evidence="10" id="KW-0067">ATP-binding</keyword>
<comment type="similarity">
    <text evidence="2">Belongs to the GHMP kinase family. Mevalonate kinase subfamily.</text>
</comment>
<protein>
    <recommendedName>
        <fullName evidence="3">mevalonate kinase</fullName>
        <ecNumber evidence="3">2.7.1.36</ecNumber>
    </recommendedName>
</protein>
<sequence>MWTRSLVLSAPGKVILHGEHAVVHGKVALATALNLRTFLRMTPRQDGRVSLQLPNLGSRRSWEAPELRPLLAAVPPSAEQVEKLKEFAGGDNGREAVQTVAAATFLYLYLSVASKCGWTTEELDVVNRLAFKGEQVIHGNPSGVDNAVSTWGGALRYISGKISALKRVPTLRILLTNTKVPRSTKVLVAGVKAKLLKFPTIMEPILTSIGAISRECEGILEAMTGEPSQEDYSRLEDLVDINQHLLNGIGVGHALLDRVCEVTSSHGLHSKLTGAGGGGCAITLLRPEAIRDLTHCGFECWETVIGAPGVSAHALPCLRAEVQKALQGS</sequence>
<organism evidence="19 20">
    <name type="scientific">Pseudonaja textilis</name>
    <name type="common">Eastern brown snake</name>
    <dbReference type="NCBI Taxonomy" id="8673"/>
    <lineage>
        <taxon>Eukaryota</taxon>
        <taxon>Metazoa</taxon>
        <taxon>Chordata</taxon>
        <taxon>Craniata</taxon>
        <taxon>Vertebrata</taxon>
        <taxon>Euteleostomi</taxon>
        <taxon>Lepidosauria</taxon>
        <taxon>Squamata</taxon>
        <taxon>Bifurcata</taxon>
        <taxon>Unidentata</taxon>
        <taxon>Episquamata</taxon>
        <taxon>Toxicofera</taxon>
        <taxon>Serpentes</taxon>
        <taxon>Colubroidea</taxon>
        <taxon>Elapidae</taxon>
        <taxon>Hydrophiinae</taxon>
        <taxon>Pseudonaja</taxon>
    </lineage>
</organism>
<dbReference type="Gene3D" id="3.30.230.10">
    <property type="match status" value="2"/>
</dbReference>
<dbReference type="InterPro" id="IPR013750">
    <property type="entry name" value="GHMP_kinase_C_dom"/>
</dbReference>
<dbReference type="GO" id="GO:0019287">
    <property type="term" value="P:isopentenyl diphosphate biosynthetic process, mevalonate pathway"/>
    <property type="evidence" value="ECO:0007669"/>
    <property type="project" value="UniProtKB-UniPathway"/>
</dbReference>
<dbReference type="FunFam" id="3.30.70.890:FF:000003">
    <property type="entry name" value="Mevalonate kinase"/>
    <property type="match status" value="1"/>
</dbReference>
<evidence type="ECO:0000256" key="16">
    <source>
        <dbReference type="ARBA" id="ARBA00023221"/>
    </source>
</evidence>
<evidence type="ECO:0000256" key="3">
    <source>
        <dbReference type="ARBA" id="ARBA00012103"/>
    </source>
</evidence>
<keyword evidence="15" id="KW-1207">Sterol metabolism</keyword>
<reference evidence="19" key="2">
    <citation type="submission" date="2025-09" db="UniProtKB">
        <authorList>
            <consortium name="Ensembl"/>
        </authorList>
    </citation>
    <scope>IDENTIFICATION</scope>
</reference>
<keyword evidence="7" id="KW-0479">Metal-binding</keyword>
<keyword evidence="14" id="KW-0443">Lipid metabolism</keyword>
<evidence type="ECO:0000256" key="11">
    <source>
        <dbReference type="ARBA" id="ARBA00022842"/>
    </source>
</evidence>
<keyword evidence="6" id="KW-0808">Transferase</keyword>
<evidence type="ECO:0000256" key="1">
    <source>
        <dbReference type="ARBA" id="ARBA00004496"/>
    </source>
</evidence>
<keyword evidence="8" id="KW-0547">Nucleotide-binding</keyword>
<evidence type="ECO:0000256" key="13">
    <source>
        <dbReference type="ARBA" id="ARBA00023011"/>
    </source>
</evidence>